<evidence type="ECO:0000313" key="1">
    <source>
        <dbReference type="EMBL" id="OQN96579.1"/>
    </source>
</evidence>
<comment type="caution">
    <text evidence="1">The sequence shown here is derived from an EMBL/GenBank/DDBJ whole genome shotgun (WGS) entry which is preliminary data.</text>
</comment>
<name>A0A1V8SC00_9PEZI</name>
<protein>
    <submittedName>
        <fullName evidence="1">Uncharacterized protein</fullName>
    </submittedName>
</protein>
<dbReference type="InParanoid" id="A0A1V8SC00"/>
<keyword evidence="2" id="KW-1185">Reference proteome</keyword>
<organism evidence="1 2">
    <name type="scientific">Cryoendolithus antarcticus</name>
    <dbReference type="NCBI Taxonomy" id="1507870"/>
    <lineage>
        <taxon>Eukaryota</taxon>
        <taxon>Fungi</taxon>
        <taxon>Dikarya</taxon>
        <taxon>Ascomycota</taxon>
        <taxon>Pezizomycotina</taxon>
        <taxon>Dothideomycetes</taxon>
        <taxon>Dothideomycetidae</taxon>
        <taxon>Cladosporiales</taxon>
        <taxon>Cladosporiaceae</taxon>
        <taxon>Cryoendolithus</taxon>
    </lineage>
</organism>
<dbReference type="EMBL" id="NAJO01000064">
    <property type="protein sequence ID" value="OQN96579.1"/>
    <property type="molecule type" value="Genomic_DNA"/>
</dbReference>
<sequence>MGSNVTDMFTPTSLYCFALDHLQTSPLTNYERTTSYASPAINSTSGRLPAIMRAITVFGVLFAATTARASSYETYDSDGLKKQCFLSTDFAHKADPG</sequence>
<dbReference type="AlphaFoldDB" id="A0A1V8SC00"/>
<evidence type="ECO:0000313" key="2">
    <source>
        <dbReference type="Proteomes" id="UP000192596"/>
    </source>
</evidence>
<gene>
    <name evidence="1" type="ORF">B0A48_17009</name>
</gene>
<dbReference type="Proteomes" id="UP000192596">
    <property type="component" value="Unassembled WGS sequence"/>
</dbReference>
<reference evidence="2" key="1">
    <citation type="submission" date="2017-03" db="EMBL/GenBank/DDBJ databases">
        <title>Genomes of endolithic fungi from Antarctica.</title>
        <authorList>
            <person name="Coleine C."/>
            <person name="Masonjones S."/>
            <person name="Stajich J.E."/>
        </authorList>
    </citation>
    <scope>NUCLEOTIDE SEQUENCE [LARGE SCALE GENOMIC DNA]</scope>
    <source>
        <strain evidence="2">CCFEE 5527</strain>
    </source>
</reference>
<accession>A0A1V8SC00</accession>
<proteinExistence type="predicted"/>